<name>A0A365L121_9BACL</name>
<organism evidence="2 3">
    <name type="scientific">Planococcus halotolerans</name>
    <dbReference type="NCBI Taxonomy" id="2233542"/>
    <lineage>
        <taxon>Bacteria</taxon>
        <taxon>Bacillati</taxon>
        <taxon>Bacillota</taxon>
        <taxon>Bacilli</taxon>
        <taxon>Bacillales</taxon>
        <taxon>Caryophanaceae</taxon>
        <taxon>Planococcus</taxon>
    </lineage>
</organism>
<proteinExistence type="predicted"/>
<keyword evidence="1" id="KW-0812">Transmembrane</keyword>
<gene>
    <name evidence="2" type="ORF">DP120_05405</name>
</gene>
<feature type="transmembrane region" description="Helical" evidence="1">
    <location>
        <begin position="78"/>
        <end position="97"/>
    </location>
</feature>
<sequence>MNSVLFYIIPLIIYAIVNNTVDNLYWPHFLLLLASFVVFQLARVRYPKDKIPTTAKVAQGAFYILTVAFIFRDQFLEPLLINVFLGITIGLVIIEIMQGKKQVSK</sequence>
<evidence type="ECO:0000313" key="3">
    <source>
        <dbReference type="Proteomes" id="UP000251002"/>
    </source>
</evidence>
<accession>A0A365L121</accession>
<dbReference type="RefSeq" id="WP_112222608.1">
    <property type="nucleotide sequence ID" value="NZ_CP047673.1"/>
</dbReference>
<reference evidence="2 3" key="1">
    <citation type="submission" date="2018-06" db="EMBL/GenBank/DDBJ databases">
        <title>The draft genome sequences of strains SCU63 and S1.</title>
        <authorList>
            <person name="Gan L."/>
        </authorList>
    </citation>
    <scope>NUCLEOTIDE SEQUENCE [LARGE SCALE GENOMIC DNA]</scope>
    <source>
        <strain evidence="2 3">SCU63</strain>
    </source>
</reference>
<feature type="transmembrane region" description="Helical" evidence="1">
    <location>
        <begin position="54"/>
        <end position="72"/>
    </location>
</feature>
<protein>
    <submittedName>
        <fullName evidence="2">Uncharacterized protein</fullName>
    </submittedName>
</protein>
<comment type="caution">
    <text evidence="2">The sequence shown here is derived from an EMBL/GenBank/DDBJ whole genome shotgun (WGS) entry which is preliminary data.</text>
</comment>
<evidence type="ECO:0000313" key="2">
    <source>
        <dbReference type="EMBL" id="RAZ79053.1"/>
    </source>
</evidence>
<dbReference type="EMBL" id="QLZR01000002">
    <property type="protein sequence ID" value="RAZ79053.1"/>
    <property type="molecule type" value="Genomic_DNA"/>
</dbReference>
<keyword evidence="1" id="KW-1133">Transmembrane helix</keyword>
<keyword evidence="3" id="KW-1185">Reference proteome</keyword>
<dbReference type="Proteomes" id="UP000251002">
    <property type="component" value="Unassembled WGS sequence"/>
</dbReference>
<evidence type="ECO:0000256" key="1">
    <source>
        <dbReference type="SAM" id="Phobius"/>
    </source>
</evidence>
<feature type="transmembrane region" description="Helical" evidence="1">
    <location>
        <begin position="25"/>
        <end position="42"/>
    </location>
</feature>
<keyword evidence="1" id="KW-0472">Membrane</keyword>
<dbReference type="AlphaFoldDB" id="A0A365L121"/>